<dbReference type="STRING" id="1380566.A0A179G710"/>
<keyword evidence="9" id="KW-1185">Reference proteome</keyword>
<organism evidence="8 9">
    <name type="scientific">Pochonia chlamydosporia 170</name>
    <dbReference type="NCBI Taxonomy" id="1380566"/>
    <lineage>
        <taxon>Eukaryota</taxon>
        <taxon>Fungi</taxon>
        <taxon>Dikarya</taxon>
        <taxon>Ascomycota</taxon>
        <taxon>Pezizomycotina</taxon>
        <taxon>Sordariomycetes</taxon>
        <taxon>Hypocreomycetidae</taxon>
        <taxon>Hypocreales</taxon>
        <taxon>Clavicipitaceae</taxon>
        <taxon>Pochonia</taxon>
    </lineage>
</organism>
<dbReference type="KEGG" id="pchm:VFPPC_12984"/>
<evidence type="ECO:0000313" key="9">
    <source>
        <dbReference type="Proteomes" id="UP000078397"/>
    </source>
</evidence>
<dbReference type="InterPro" id="IPR007472">
    <property type="entry name" value="N-end_Aminoacyl_Trfase_C"/>
</dbReference>
<dbReference type="RefSeq" id="XP_018149411.1">
    <property type="nucleotide sequence ID" value="XM_018290761.1"/>
</dbReference>
<dbReference type="AlphaFoldDB" id="A0A179G710"/>
<evidence type="ECO:0000313" key="8">
    <source>
        <dbReference type="EMBL" id="OAQ73328.1"/>
    </source>
</evidence>
<feature type="domain" description="N-end rule aminoacyl transferase C-terminal" evidence="7">
    <location>
        <begin position="159"/>
        <end position="295"/>
    </location>
</feature>
<protein>
    <recommendedName>
        <fullName evidence="2">arginyltransferase</fullName>
        <ecNumber evidence="2">2.3.2.8</ecNumber>
    </recommendedName>
</protein>
<dbReference type="Pfam" id="PF04377">
    <property type="entry name" value="ATE_C"/>
    <property type="match status" value="1"/>
</dbReference>
<dbReference type="Proteomes" id="UP000078397">
    <property type="component" value="Unassembled WGS sequence"/>
</dbReference>
<reference evidence="8 9" key="1">
    <citation type="journal article" date="2016" name="PLoS Pathog.">
        <title>Biosynthesis of antibiotic leucinostatins in bio-control fungus Purpureocillium lilacinum and their inhibition on phytophthora revealed by genome mining.</title>
        <authorList>
            <person name="Wang G."/>
            <person name="Liu Z."/>
            <person name="Lin R."/>
            <person name="Li E."/>
            <person name="Mao Z."/>
            <person name="Ling J."/>
            <person name="Yang Y."/>
            <person name="Yin W.B."/>
            <person name="Xie B."/>
        </authorList>
    </citation>
    <scope>NUCLEOTIDE SEQUENCE [LARGE SCALE GENOMIC DNA]</scope>
    <source>
        <strain evidence="8">170</strain>
    </source>
</reference>
<evidence type="ECO:0000256" key="1">
    <source>
        <dbReference type="ARBA" id="ARBA00009991"/>
    </source>
</evidence>
<dbReference type="EC" id="2.3.2.8" evidence="2"/>
<dbReference type="GeneID" id="28854755"/>
<dbReference type="EMBL" id="LSBJ02000001">
    <property type="protein sequence ID" value="OAQ73328.1"/>
    <property type="molecule type" value="Genomic_DNA"/>
</dbReference>
<evidence type="ECO:0000256" key="2">
    <source>
        <dbReference type="ARBA" id="ARBA00012025"/>
    </source>
</evidence>
<dbReference type="SUPFAM" id="SSF55729">
    <property type="entry name" value="Acyl-CoA N-acyltransferases (Nat)"/>
    <property type="match status" value="1"/>
</dbReference>
<name>A0A179G710_METCM</name>
<dbReference type="Pfam" id="PF04376">
    <property type="entry name" value="ATE_N"/>
    <property type="match status" value="1"/>
</dbReference>
<dbReference type="GO" id="GO:0004057">
    <property type="term" value="F:arginyl-tRNA--protein transferase activity"/>
    <property type="evidence" value="ECO:0007669"/>
    <property type="project" value="UniProtKB-EC"/>
</dbReference>
<feature type="domain" description="N-end aminoacyl transferase N-terminal" evidence="6">
    <location>
        <begin position="33"/>
        <end position="87"/>
    </location>
</feature>
<dbReference type="PANTHER" id="PTHR21367:SF1">
    <property type="entry name" value="ARGINYL-TRNA--PROTEIN TRANSFERASE 1"/>
    <property type="match status" value="1"/>
</dbReference>
<dbReference type="InterPro" id="IPR007471">
    <property type="entry name" value="N-end_Aminoacyl_Trfase_N"/>
</dbReference>
<gene>
    <name evidence="8" type="ORF">VFPPC_12984</name>
</gene>
<dbReference type="PANTHER" id="PTHR21367">
    <property type="entry name" value="ARGININE-TRNA-PROTEIN TRANSFERASE 1"/>
    <property type="match status" value="1"/>
</dbReference>
<feature type="compositionally biased region" description="Basic and acidic residues" evidence="5">
    <location>
        <begin position="328"/>
        <end position="354"/>
    </location>
</feature>
<feature type="region of interest" description="Disordered" evidence="5">
    <location>
        <begin position="328"/>
        <end position="392"/>
    </location>
</feature>
<keyword evidence="3 8" id="KW-0808">Transferase</keyword>
<evidence type="ECO:0000259" key="6">
    <source>
        <dbReference type="Pfam" id="PF04376"/>
    </source>
</evidence>
<evidence type="ECO:0000256" key="4">
    <source>
        <dbReference type="ARBA" id="ARBA00023315"/>
    </source>
</evidence>
<sequence>MEPGPTTGTMQTPEDASFNYEYISPIGYSYYANATSLSPKFYQTLLDRCWRRSGKLLYRPDQRRSCCPHYTIRLDSSQFSPSRNQRQTVNRFNKFVLGESYIKEAARLYPKSREEVKRRDNEFVLTDRVHEAEYRNLKAPPEPAHKLVITLEENNFTEEKYHVYDNYQKVVHKDPPEDRTPRAFKRFLCTSPLRREVMVTSDGKKRKLGSYHQCYRLDGVLVAIGVLDLLPDCVSSVYFLYHESIHKQTPGKLGAMHEIALASDEGYRWWYPGFYIHNCPKMKYKVDYAPQYILDPVSLGWDLLDHTILKLLDQKAFLSMSVERRDDSSADKLLRDDETRDSKRLKVGNEKEPTGVESVTDAMDSATAEDQPEDMDEDEGEDEDDDTRSLFRSGMPGIKSVSDMLHVDLDHIALKVFPTGPLFETSDLVAWDSKNITDWPGIKASIAELIAAVGPDVRDLICLDMSRERD</sequence>
<evidence type="ECO:0000259" key="7">
    <source>
        <dbReference type="Pfam" id="PF04377"/>
    </source>
</evidence>
<dbReference type="GO" id="GO:0005737">
    <property type="term" value="C:cytoplasm"/>
    <property type="evidence" value="ECO:0007669"/>
    <property type="project" value="TreeGrafter"/>
</dbReference>
<keyword evidence="4" id="KW-0012">Acyltransferase</keyword>
<comment type="caution">
    <text evidence="8">The sequence shown here is derived from an EMBL/GenBank/DDBJ whole genome shotgun (WGS) entry which is preliminary data.</text>
</comment>
<feature type="compositionally biased region" description="Acidic residues" evidence="5">
    <location>
        <begin position="370"/>
        <end position="386"/>
    </location>
</feature>
<dbReference type="InterPro" id="IPR016181">
    <property type="entry name" value="Acyl_CoA_acyltransferase"/>
</dbReference>
<accession>A0A179G710</accession>
<evidence type="ECO:0000256" key="5">
    <source>
        <dbReference type="SAM" id="MobiDB-lite"/>
    </source>
</evidence>
<comment type="similarity">
    <text evidence="1">Belongs to the R-transferase family.</text>
</comment>
<proteinExistence type="inferred from homology"/>
<dbReference type="InterPro" id="IPR030700">
    <property type="entry name" value="N-end_Aminoacyl_Trfase"/>
</dbReference>
<evidence type="ECO:0000256" key="3">
    <source>
        <dbReference type="ARBA" id="ARBA00022679"/>
    </source>
</evidence>
<dbReference type="OrthoDB" id="74183at2759"/>